<dbReference type="STRING" id="691883.A0A058Z1A5"/>
<dbReference type="eggNOG" id="KOG1920">
    <property type="taxonomic scope" value="Eukaryota"/>
</dbReference>
<keyword evidence="4" id="KW-1185">Reference proteome</keyword>
<dbReference type="PANTHER" id="PTHR12747:SF0">
    <property type="entry name" value="ELONGATOR COMPLEX PROTEIN 1"/>
    <property type="match status" value="1"/>
</dbReference>
<reference evidence="3" key="1">
    <citation type="submission" date="2013-04" db="EMBL/GenBank/DDBJ databases">
        <title>The Genome Sequence of Fonticula alba ATCC 38817.</title>
        <authorList>
            <consortium name="The Broad Institute Genomics Platform"/>
            <person name="Russ C."/>
            <person name="Cuomo C."/>
            <person name="Burger G."/>
            <person name="Gray M.W."/>
            <person name="Holland P.W.H."/>
            <person name="King N."/>
            <person name="Lang F.B.F."/>
            <person name="Roger A.J."/>
            <person name="Ruiz-Trillo I."/>
            <person name="Brown M."/>
            <person name="Walker B."/>
            <person name="Young S."/>
            <person name="Zeng Q."/>
            <person name="Gargeya S."/>
            <person name="Fitzgerald M."/>
            <person name="Haas B."/>
            <person name="Abouelleil A."/>
            <person name="Allen A.W."/>
            <person name="Alvarado L."/>
            <person name="Arachchi H.M."/>
            <person name="Berlin A.M."/>
            <person name="Chapman S.B."/>
            <person name="Gainer-Dewar J."/>
            <person name="Goldberg J."/>
            <person name="Griggs A."/>
            <person name="Gujja S."/>
            <person name="Hansen M."/>
            <person name="Howarth C."/>
            <person name="Imamovic A."/>
            <person name="Ireland A."/>
            <person name="Larimer J."/>
            <person name="McCowan C."/>
            <person name="Murphy C."/>
            <person name="Pearson M."/>
            <person name="Poon T.W."/>
            <person name="Priest M."/>
            <person name="Roberts A."/>
            <person name="Saif S."/>
            <person name="Shea T."/>
            <person name="Sisk P."/>
            <person name="Sykes S."/>
            <person name="Wortman J."/>
            <person name="Nusbaum C."/>
            <person name="Birren B."/>
        </authorList>
    </citation>
    <scope>NUCLEOTIDE SEQUENCE [LARGE SCALE GENOMIC DNA]</scope>
    <source>
        <strain evidence="3">ATCC 38817</strain>
    </source>
</reference>
<dbReference type="AlphaFoldDB" id="A0A058Z1A5"/>
<dbReference type="Proteomes" id="UP000030693">
    <property type="component" value="Unassembled WGS sequence"/>
</dbReference>
<dbReference type="GO" id="GO:0005829">
    <property type="term" value="C:cytosol"/>
    <property type="evidence" value="ECO:0007669"/>
    <property type="project" value="TreeGrafter"/>
</dbReference>
<dbReference type="UniPathway" id="UPA00988"/>
<dbReference type="EMBL" id="KB932212">
    <property type="protein sequence ID" value="KCV67911.1"/>
    <property type="molecule type" value="Genomic_DNA"/>
</dbReference>
<organism evidence="3">
    <name type="scientific">Fonticula alba</name>
    <name type="common">Slime mold</name>
    <dbReference type="NCBI Taxonomy" id="691883"/>
    <lineage>
        <taxon>Eukaryota</taxon>
        <taxon>Rotosphaerida</taxon>
        <taxon>Fonticulaceae</taxon>
        <taxon>Fonticula</taxon>
    </lineage>
</organism>
<dbReference type="GeneID" id="20530364"/>
<dbReference type="RefSeq" id="XP_009497731.1">
    <property type="nucleotide sequence ID" value="XM_009499456.1"/>
</dbReference>
<dbReference type="InterPro" id="IPR006849">
    <property type="entry name" value="Elp1"/>
</dbReference>
<dbReference type="OrthoDB" id="40048at2759"/>
<feature type="domain" description="ELP1 alpha-solenoid" evidence="2">
    <location>
        <begin position="152"/>
        <end position="348"/>
    </location>
</feature>
<accession>A0A058Z1A5</accession>
<evidence type="ECO:0000259" key="2">
    <source>
        <dbReference type="Pfam" id="PF23925"/>
    </source>
</evidence>
<dbReference type="Pfam" id="PF23925">
    <property type="entry name" value="A-sol_ELP1"/>
    <property type="match status" value="1"/>
</dbReference>
<feature type="region of interest" description="Disordered" evidence="1">
    <location>
        <begin position="718"/>
        <end position="761"/>
    </location>
</feature>
<dbReference type="GO" id="GO:0000049">
    <property type="term" value="F:tRNA binding"/>
    <property type="evidence" value="ECO:0007669"/>
    <property type="project" value="TreeGrafter"/>
</dbReference>
<evidence type="ECO:0000313" key="4">
    <source>
        <dbReference type="Proteomes" id="UP000030693"/>
    </source>
</evidence>
<feature type="compositionally biased region" description="Low complexity" evidence="1">
    <location>
        <begin position="718"/>
        <end position="741"/>
    </location>
</feature>
<protein>
    <recommendedName>
        <fullName evidence="2">ELP1 alpha-solenoid domain-containing protein</fullName>
    </recommendedName>
</protein>
<feature type="compositionally biased region" description="Basic residues" evidence="1">
    <location>
        <begin position="746"/>
        <end position="759"/>
    </location>
</feature>
<sequence length="880" mass="92067">MVALSEFGALYLNDCLLSGPAEPDALAARGAFAGLFSAASAQPAGSPSQVSSLAVHGSFLLWTTTGSLRVLPLAGPMSLTGALQLVAAVDDTDPLGPVLLAGAGAGAGAGLTDAAASARFCERGGRLVAAVPAGVTVLLEMPRGNLETVHPRPLVLFCIRGLLDAREYGPALALARRHRVDMNVLVDHRPEQFFADMARVVDALLAAPRLGAGAGPGADVLSAFLADLVDEYRRDSPDQEPAATGKINAVCTEVAAVLRARADLTPEADAALVTALMRRRPADVDEAMRVVQARSGEAAGRLLRHAAALVRPRALYTAALRLHDLDLALRAAPLDPLHDPREYLPLLQAVAAVPPGPTRAFRLEHHLARHDRALGFLAASVAGQPAASLAEVAAYAHAHGLHREALRRHALLCPVGQVPVTPFSGQAGLPGKSTFLASVAPAASGADAWGTWPAGQRADLLVLFAGALAAGGQQQPQHHLEAAVAFELAGHLDSAAEQYALALDIHSLLDLPLADTLPADALLGMAGLHERPAAGAFPASLRAFTAAALTAGRDRAPESDGLARVVARRRDAAERALERLQAAGNLIDAATAALDGLGDLERAVELLVSGSFWTAAEKLCAAYDRPDLLVTHVQPGLLAAEQDLTSHCADLVDSLTERFDRVDRLRADRRAKQEADAQELAASLDRYLALADGEGDGPGAGFAHEDAVSEAGTATTSASAAGFSHSSASSRSLRSNTTRATVKAEGKRRRKAARSRLRSRPGSPYEEARLLVSIARDCAGLLAAGDPCRSQRLLVEALLRQGLHREAASAQAAFRQVLRLVQARLEAAFDQYEAPPLEVDPHGENAERTAAEIEVMQALVPVKPVLPASDDDWQVALPSE</sequence>
<dbReference type="GO" id="GO:0033588">
    <property type="term" value="C:elongator holoenzyme complex"/>
    <property type="evidence" value="ECO:0007669"/>
    <property type="project" value="InterPro"/>
</dbReference>
<gene>
    <name evidence="3" type="ORF">H696_05639</name>
</gene>
<dbReference type="PANTHER" id="PTHR12747">
    <property type="entry name" value="ELONGATOR COMPLEX PROTEIN 1"/>
    <property type="match status" value="1"/>
</dbReference>
<dbReference type="InterPro" id="IPR056167">
    <property type="entry name" value="A-sol_ELP1"/>
</dbReference>
<evidence type="ECO:0000256" key="1">
    <source>
        <dbReference type="SAM" id="MobiDB-lite"/>
    </source>
</evidence>
<name>A0A058Z1A5_FONAL</name>
<proteinExistence type="predicted"/>
<evidence type="ECO:0000313" key="3">
    <source>
        <dbReference type="EMBL" id="KCV67911.1"/>
    </source>
</evidence>
<dbReference type="GO" id="GO:0002926">
    <property type="term" value="P:tRNA wobble base 5-methoxycarbonylmethyl-2-thiouridinylation"/>
    <property type="evidence" value="ECO:0007669"/>
    <property type="project" value="TreeGrafter"/>
</dbReference>